<feature type="active site" description="Proton donor" evidence="2">
    <location>
        <position position="107"/>
    </location>
</feature>
<dbReference type="AlphaFoldDB" id="A0A269TLI8"/>
<dbReference type="RefSeq" id="WP_095334491.1">
    <property type="nucleotide sequence ID" value="NZ_NQNY01000002.1"/>
</dbReference>
<sequence length="168" mass="18490">MAKKIIALGSDHAGYKLKTEIIKYLQKRGYETVDVGNDSESISSSYATYGHKLANYIQKNKGTENEVFYGIGVCGTGLGISYALNRHEGIVAASVSTVKDGALAKQHNNANVLCFGGRIHTIEEAEKIIEAYENETFEGGRHMDRIKGIDEFIDVDSEGHIFKKTEVK</sequence>
<name>A0A269TLI8_9BACT</name>
<comment type="similarity">
    <text evidence="1">Belongs to the LacAB/RpiB family.</text>
</comment>
<evidence type="ECO:0000313" key="5">
    <source>
        <dbReference type="Proteomes" id="UP000216943"/>
    </source>
</evidence>
<evidence type="ECO:0000256" key="3">
    <source>
        <dbReference type="PIRSR" id="PIRSR005384-2"/>
    </source>
</evidence>
<dbReference type="EMBL" id="NQNY01000002">
    <property type="protein sequence ID" value="PAK21635.1"/>
    <property type="molecule type" value="Genomic_DNA"/>
</dbReference>
<dbReference type="GO" id="GO:0019316">
    <property type="term" value="P:D-allose catabolic process"/>
    <property type="evidence" value="ECO:0007669"/>
    <property type="project" value="TreeGrafter"/>
</dbReference>
<dbReference type="PANTHER" id="PTHR30345:SF0">
    <property type="entry name" value="DNA DAMAGE-REPAIR_TOLERATION PROTEIN DRT102"/>
    <property type="match status" value="1"/>
</dbReference>
<feature type="binding site" evidence="3">
    <location>
        <position position="108"/>
    </location>
    <ligand>
        <name>D-ribulose 5-phosphate</name>
        <dbReference type="ChEBI" id="CHEBI:58121"/>
    </ligand>
</feature>
<feature type="active site" description="Proton acceptor" evidence="2">
    <location>
        <position position="74"/>
    </location>
</feature>
<feature type="binding site" evidence="3">
    <location>
        <begin position="75"/>
        <end position="79"/>
    </location>
    <ligand>
        <name>D-ribulose 5-phosphate</name>
        <dbReference type="ChEBI" id="CHEBI:58121"/>
    </ligand>
</feature>
<dbReference type="NCBIfam" id="TIGR00689">
    <property type="entry name" value="rpiB_lacA_lacB"/>
    <property type="match status" value="1"/>
</dbReference>
<dbReference type="Gene3D" id="3.40.1400.10">
    <property type="entry name" value="Sugar-phosphate isomerase, RpiB/LacA/LacB"/>
    <property type="match status" value="1"/>
</dbReference>
<feature type="binding site" evidence="3">
    <location>
        <position position="141"/>
    </location>
    <ligand>
        <name>D-ribulose 5-phosphate</name>
        <dbReference type="ChEBI" id="CHEBI:58121"/>
    </ligand>
</feature>
<accession>A0A269TLI8</accession>
<dbReference type="PANTHER" id="PTHR30345">
    <property type="entry name" value="RIBOSE-5-PHOSPHATE ISOMERASE B"/>
    <property type="match status" value="1"/>
</dbReference>
<reference evidence="5" key="1">
    <citation type="submission" date="2017-08" db="EMBL/GenBank/DDBJ databases">
        <authorList>
            <person name="Alvarez-Ponce D."/>
            <person name="Weitzman C.L."/>
            <person name="Tillett R.L."/>
            <person name="Sandmeier F.C."/>
            <person name="Tracy C.R."/>
        </authorList>
    </citation>
    <scope>NUCLEOTIDE SEQUENCE [LARGE SCALE GENOMIC DNA]</scope>
    <source>
        <strain evidence="5">723</strain>
    </source>
</reference>
<dbReference type="NCBIfam" id="NF004051">
    <property type="entry name" value="PRK05571.1"/>
    <property type="match status" value="1"/>
</dbReference>
<dbReference type="OrthoDB" id="1778624at2"/>
<feature type="binding site" evidence="3">
    <location>
        <position position="118"/>
    </location>
    <ligand>
        <name>D-ribulose 5-phosphate</name>
        <dbReference type="ChEBI" id="CHEBI:58121"/>
    </ligand>
</feature>
<organism evidence="4 5">
    <name type="scientific">Mycoplasmopsis agassizii</name>
    <dbReference type="NCBI Taxonomy" id="33922"/>
    <lineage>
        <taxon>Bacteria</taxon>
        <taxon>Bacillati</taxon>
        <taxon>Mycoplasmatota</taxon>
        <taxon>Mycoplasmoidales</taxon>
        <taxon>Metamycoplasmataceae</taxon>
        <taxon>Mycoplasmopsis</taxon>
    </lineage>
</organism>
<dbReference type="GO" id="GO:0009052">
    <property type="term" value="P:pentose-phosphate shunt, non-oxidative branch"/>
    <property type="evidence" value="ECO:0007669"/>
    <property type="project" value="TreeGrafter"/>
</dbReference>
<dbReference type="Pfam" id="PF02502">
    <property type="entry name" value="LacAB_rpiB"/>
    <property type="match status" value="1"/>
</dbReference>
<protein>
    <recommendedName>
        <fullName evidence="6">Ribose-5-phosphate isomerase</fullName>
    </recommendedName>
</protein>
<evidence type="ECO:0008006" key="6">
    <source>
        <dbReference type="Google" id="ProtNLM"/>
    </source>
</evidence>
<dbReference type="InterPro" id="IPR003500">
    <property type="entry name" value="RpiB_LacA_LacB"/>
</dbReference>
<feature type="binding site" evidence="3">
    <location>
        <begin position="11"/>
        <end position="12"/>
    </location>
    <ligand>
        <name>D-ribulose 5-phosphate</name>
        <dbReference type="ChEBI" id="CHEBI:58121"/>
    </ligand>
</feature>
<gene>
    <name evidence="4" type="ORF">CJJ23_00640</name>
</gene>
<dbReference type="Proteomes" id="UP000216943">
    <property type="component" value="Unassembled WGS sequence"/>
</dbReference>
<proteinExistence type="inferred from homology"/>
<comment type="caution">
    <text evidence="4">The sequence shown here is derived from an EMBL/GenBank/DDBJ whole genome shotgun (WGS) entry which is preliminary data.</text>
</comment>
<dbReference type="SUPFAM" id="SSF89623">
    <property type="entry name" value="Ribose/Galactose isomerase RpiB/AlsB"/>
    <property type="match status" value="1"/>
</dbReference>
<evidence type="ECO:0000256" key="1">
    <source>
        <dbReference type="ARBA" id="ARBA00008754"/>
    </source>
</evidence>
<evidence type="ECO:0000256" key="2">
    <source>
        <dbReference type="PIRSR" id="PIRSR005384-1"/>
    </source>
</evidence>
<dbReference type="PIRSF" id="PIRSF005384">
    <property type="entry name" value="RpiB_LacA_B"/>
    <property type="match status" value="1"/>
</dbReference>
<dbReference type="InterPro" id="IPR036569">
    <property type="entry name" value="RpiB_LacA_LacB_sf"/>
</dbReference>
<evidence type="ECO:0000313" key="4">
    <source>
        <dbReference type="EMBL" id="PAK21635.1"/>
    </source>
</evidence>
<feature type="binding site" evidence="3">
    <location>
        <position position="145"/>
    </location>
    <ligand>
        <name>D-ribulose 5-phosphate</name>
        <dbReference type="ChEBI" id="CHEBI:58121"/>
    </ligand>
</feature>
<dbReference type="GO" id="GO:0004751">
    <property type="term" value="F:ribose-5-phosphate isomerase activity"/>
    <property type="evidence" value="ECO:0007669"/>
    <property type="project" value="TreeGrafter"/>
</dbReference>